<dbReference type="Gene3D" id="3.20.20.210">
    <property type="match status" value="1"/>
</dbReference>
<protein>
    <submittedName>
        <fullName evidence="2">5-methyltetrahydropteroyltriglutamate--homocysteine methyltransferase</fullName>
    </submittedName>
</protein>
<keyword evidence="2" id="KW-0489">Methyltransferase</keyword>
<reference evidence="2 3" key="1">
    <citation type="journal article" date="2019" name="Sci. Rep.">
        <title>Sulfobacillus thermotolerans: new insights into resistance and metabolic capacities of acidophilic chemolithotrophs.</title>
        <authorList>
            <person name="Panyushkina A.E."/>
            <person name="Babenko V.V."/>
            <person name="Nikitina A.S."/>
            <person name="Selezneva O.V."/>
            <person name="Tsaplina I.A."/>
            <person name="Letarova M.A."/>
            <person name="Kostryukova E.S."/>
            <person name="Letarov A.V."/>
        </authorList>
    </citation>
    <scope>NUCLEOTIDE SEQUENCE [LARGE SCALE GENOMIC DNA]</scope>
    <source>
        <strain evidence="2 3">Kr1</strain>
    </source>
</reference>
<dbReference type="Proteomes" id="UP000325292">
    <property type="component" value="Chromosome"/>
</dbReference>
<dbReference type="InterPro" id="IPR038071">
    <property type="entry name" value="UROD/MetE-like_sf"/>
</dbReference>
<dbReference type="InterPro" id="IPR002629">
    <property type="entry name" value="Met_Synth_C/arc"/>
</dbReference>
<gene>
    <name evidence="2" type="ORF">BXT84_04185</name>
</gene>
<keyword evidence="3" id="KW-1185">Reference proteome</keyword>
<sequence>MTDNQHQWRHEPPFRADQVGSLLRTPRIKEARQQRAAGELTAEQLRQVENEEIDRVVAKQKAIGLQAVTDGEFRRAWWHYDFLEQLVGVQGYDADSGIQFHNMATKSRGIRVVDRVDFAGHPMIEDFKYLKQIAGDHVAKMTIPSPSMLHFRATMAEGVYPDQETFFNDLGQAYAKAIAAFYEAGCRYLQLDDTAWAYLCSTEQTDQLRARGLQPERLQALYAQTINQAVEHKPDDMKITMHICRGNFRSTWIASGGYEPVAETLFQGLKIDGLFLEYDSDRAGGFEPLRFVQRPDLEIVLGLITTKEGTLESADDIKRRIDEAARYVNPEQLCLSPQCGFASTEEGNLLTEDEQWDKLRRVVEVAHAVWE</sequence>
<proteinExistence type="predicted"/>
<dbReference type="PANTHER" id="PTHR43844">
    <property type="entry name" value="METHIONINE SYNTHASE"/>
    <property type="match status" value="1"/>
</dbReference>
<dbReference type="CDD" id="cd03311">
    <property type="entry name" value="CIMS_C_terminal_like"/>
    <property type="match status" value="1"/>
</dbReference>
<evidence type="ECO:0000313" key="2">
    <source>
        <dbReference type="EMBL" id="AUW93252.1"/>
    </source>
</evidence>
<organism evidence="2 3">
    <name type="scientific">Sulfobacillus thermotolerans</name>
    <dbReference type="NCBI Taxonomy" id="338644"/>
    <lineage>
        <taxon>Bacteria</taxon>
        <taxon>Bacillati</taxon>
        <taxon>Bacillota</taxon>
        <taxon>Clostridia</taxon>
        <taxon>Eubacteriales</taxon>
        <taxon>Clostridiales Family XVII. Incertae Sedis</taxon>
        <taxon>Sulfobacillus</taxon>
    </lineage>
</organism>
<dbReference type="Pfam" id="PF01717">
    <property type="entry name" value="Meth_synt_2"/>
    <property type="match status" value="1"/>
</dbReference>
<feature type="domain" description="Cobalamin-independent methionine synthase MetE C-terminal/archaeal" evidence="1">
    <location>
        <begin position="18"/>
        <end position="366"/>
    </location>
</feature>
<dbReference type="NCBIfam" id="NF005085">
    <property type="entry name" value="PRK06520.1"/>
    <property type="match status" value="1"/>
</dbReference>
<evidence type="ECO:0000313" key="3">
    <source>
        <dbReference type="Proteomes" id="UP000325292"/>
    </source>
</evidence>
<dbReference type="GO" id="GO:0008168">
    <property type="term" value="F:methyltransferase activity"/>
    <property type="evidence" value="ECO:0007669"/>
    <property type="project" value="UniProtKB-KW"/>
</dbReference>
<accession>A0ABM6RPJ5</accession>
<evidence type="ECO:0000259" key="1">
    <source>
        <dbReference type="Pfam" id="PF01717"/>
    </source>
</evidence>
<dbReference type="EMBL" id="CP019454">
    <property type="protein sequence ID" value="AUW93252.1"/>
    <property type="molecule type" value="Genomic_DNA"/>
</dbReference>
<dbReference type="PANTHER" id="PTHR43844:SF1">
    <property type="entry name" value="METHIONINE SYNTHASE"/>
    <property type="match status" value="1"/>
</dbReference>
<dbReference type="GO" id="GO:0032259">
    <property type="term" value="P:methylation"/>
    <property type="evidence" value="ECO:0007669"/>
    <property type="project" value="UniProtKB-KW"/>
</dbReference>
<name>A0ABM6RPJ5_9FIRM</name>
<dbReference type="SUPFAM" id="SSF51726">
    <property type="entry name" value="UROD/MetE-like"/>
    <property type="match status" value="1"/>
</dbReference>
<keyword evidence="2" id="KW-0808">Transferase</keyword>